<proteinExistence type="predicted"/>
<accession>A0A8H7QW30</accession>
<dbReference type="AlphaFoldDB" id="A0A8H7QW30"/>
<keyword evidence="3" id="KW-1185">Reference proteome</keyword>
<dbReference type="PANTHER" id="PTHR13848">
    <property type="entry name" value="PROTEIN YIPPEE-LIKE CG15309-RELATED"/>
    <property type="match status" value="1"/>
</dbReference>
<evidence type="ECO:0000313" key="3">
    <source>
        <dbReference type="Proteomes" id="UP000603453"/>
    </source>
</evidence>
<organism evidence="2 3">
    <name type="scientific">Mucor saturninus</name>
    <dbReference type="NCBI Taxonomy" id="64648"/>
    <lineage>
        <taxon>Eukaryota</taxon>
        <taxon>Fungi</taxon>
        <taxon>Fungi incertae sedis</taxon>
        <taxon>Mucoromycota</taxon>
        <taxon>Mucoromycotina</taxon>
        <taxon>Mucoromycetes</taxon>
        <taxon>Mucorales</taxon>
        <taxon>Mucorineae</taxon>
        <taxon>Mucoraceae</taxon>
        <taxon>Mucor</taxon>
    </lineage>
</organism>
<comment type="caution">
    <text evidence="2">The sequence shown here is derived from an EMBL/GenBank/DDBJ whole genome shotgun (WGS) entry which is preliminary data.</text>
</comment>
<evidence type="ECO:0000313" key="2">
    <source>
        <dbReference type="EMBL" id="KAG2199832.1"/>
    </source>
</evidence>
<dbReference type="Proteomes" id="UP000603453">
    <property type="component" value="Unassembled WGS sequence"/>
</dbReference>
<dbReference type="PROSITE" id="PS51792">
    <property type="entry name" value="YIPPEE"/>
    <property type="match status" value="1"/>
</dbReference>
<dbReference type="EMBL" id="JAEPRD010000091">
    <property type="protein sequence ID" value="KAG2199832.1"/>
    <property type="molecule type" value="Genomic_DNA"/>
</dbReference>
<reference evidence="2" key="1">
    <citation type="submission" date="2020-12" db="EMBL/GenBank/DDBJ databases">
        <title>Metabolic potential, ecology and presence of endohyphal bacteria is reflected in genomic diversity of Mucoromycotina.</title>
        <authorList>
            <person name="Muszewska A."/>
            <person name="Okrasinska A."/>
            <person name="Steczkiewicz K."/>
            <person name="Drgas O."/>
            <person name="Orlowska M."/>
            <person name="Perlinska-Lenart U."/>
            <person name="Aleksandrzak-Piekarczyk T."/>
            <person name="Szatraj K."/>
            <person name="Zielenkiewicz U."/>
            <person name="Pilsyk S."/>
            <person name="Malc E."/>
            <person name="Mieczkowski P."/>
            <person name="Kruszewska J.S."/>
            <person name="Biernat P."/>
            <person name="Pawlowska J."/>
        </authorList>
    </citation>
    <scope>NUCLEOTIDE SEQUENCE</scope>
    <source>
        <strain evidence="2">WA0000017839</strain>
    </source>
</reference>
<evidence type="ECO:0000259" key="1">
    <source>
        <dbReference type="PROSITE" id="PS51792"/>
    </source>
</evidence>
<feature type="domain" description="Yippee" evidence="1">
    <location>
        <begin position="14"/>
        <end position="100"/>
    </location>
</feature>
<name>A0A8H7QW30_9FUNG</name>
<sequence>MGLTYRTYIESESPVYGCFKCKAHLSTAEAIVSRNFHGQHGTAFLFDTVVNLKFDEAEDREMVTGLHKIKAYNEENKYKEGKFVMEKKLLFDFTTRKQLQ</sequence>
<dbReference type="InterPro" id="IPR034751">
    <property type="entry name" value="Yippee"/>
</dbReference>
<protein>
    <recommendedName>
        <fullName evidence="1">Yippee domain-containing protein</fullName>
    </recommendedName>
</protein>
<dbReference type="OrthoDB" id="6407410at2759"/>
<gene>
    <name evidence="2" type="ORF">INT47_009445</name>
</gene>
<dbReference type="InterPro" id="IPR039058">
    <property type="entry name" value="Yippee_fam"/>
</dbReference>